<name>A0A8T1U7P0_9STRA</name>
<comment type="caution">
    <text evidence="2">The sequence shown here is derived from an EMBL/GenBank/DDBJ whole genome shotgun (WGS) entry which is preliminary data.</text>
</comment>
<evidence type="ECO:0000313" key="3">
    <source>
        <dbReference type="Proteomes" id="UP000688947"/>
    </source>
</evidence>
<accession>A0A8T1U7P0</accession>
<feature type="compositionally biased region" description="Basic and acidic residues" evidence="1">
    <location>
        <begin position="8"/>
        <end position="19"/>
    </location>
</feature>
<feature type="region of interest" description="Disordered" evidence="1">
    <location>
        <begin position="1"/>
        <end position="28"/>
    </location>
</feature>
<gene>
    <name evidence="2" type="ORF">JG687_00010291</name>
</gene>
<proteinExistence type="predicted"/>
<organism evidence="2 3">
    <name type="scientific">Phytophthora cactorum</name>
    <dbReference type="NCBI Taxonomy" id="29920"/>
    <lineage>
        <taxon>Eukaryota</taxon>
        <taxon>Sar</taxon>
        <taxon>Stramenopiles</taxon>
        <taxon>Oomycota</taxon>
        <taxon>Peronosporomycetes</taxon>
        <taxon>Peronosporales</taxon>
        <taxon>Peronosporaceae</taxon>
        <taxon>Phytophthora</taxon>
    </lineage>
</organism>
<dbReference type="Proteomes" id="UP000688947">
    <property type="component" value="Unassembled WGS sequence"/>
</dbReference>
<dbReference type="AlphaFoldDB" id="A0A8T1U7P0"/>
<sequence>MYLQSKPELAHNHQFESRKRPSRPTTSPRILKQFGELFAPKAGTPSPHPATPMIRLPLHSRRIKFKGSRRYRVFVGEQALMAFYLQKIAPRTGEYSSELRHHKVNKLEYLTSISSYGM</sequence>
<evidence type="ECO:0000313" key="2">
    <source>
        <dbReference type="EMBL" id="KAG6956933.1"/>
    </source>
</evidence>
<evidence type="ECO:0000256" key="1">
    <source>
        <dbReference type="SAM" id="MobiDB-lite"/>
    </source>
</evidence>
<protein>
    <submittedName>
        <fullName evidence="2">Uncharacterized protein</fullName>
    </submittedName>
</protein>
<reference evidence="2" key="1">
    <citation type="submission" date="2021-01" db="EMBL/GenBank/DDBJ databases">
        <title>Phytophthora aleatoria, a newly-described species from Pinus radiata is distinct from Phytophthora cactorum isolates based on comparative genomics.</title>
        <authorList>
            <person name="Mcdougal R."/>
            <person name="Panda P."/>
            <person name="Williams N."/>
            <person name="Studholme D.J."/>
        </authorList>
    </citation>
    <scope>NUCLEOTIDE SEQUENCE</scope>
    <source>
        <strain evidence="2">NZFS 3830</strain>
    </source>
</reference>
<dbReference type="EMBL" id="JAENGZ010000576">
    <property type="protein sequence ID" value="KAG6956933.1"/>
    <property type="molecule type" value="Genomic_DNA"/>
</dbReference>